<proteinExistence type="inferred from homology"/>
<evidence type="ECO:0000256" key="1">
    <source>
        <dbReference type="ARBA" id="ARBA00004141"/>
    </source>
</evidence>
<evidence type="ECO:0000256" key="6">
    <source>
        <dbReference type="SAM" id="Phobius"/>
    </source>
</evidence>
<feature type="transmembrane region" description="Helical" evidence="6">
    <location>
        <begin position="241"/>
        <end position="264"/>
    </location>
</feature>
<evidence type="ECO:0000256" key="4">
    <source>
        <dbReference type="ARBA" id="ARBA00022989"/>
    </source>
</evidence>
<dbReference type="InterPro" id="IPR037185">
    <property type="entry name" value="EmrE-like"/>
</dbReference>
<dbReference type="EMBL" id="BAAAPL010000001">
    <property type="protein sequence ID" value="GAA1695087.1"/>
    <property type="molecule type" value="Genomic_DNA"/>
</dbReference>
<accession>A0ABN2HY10</accession>
<keyword evidence="9" id="KW-1185">Reference proteome</keyword>
<feature type="transmembrane region" description="Helical" evidence="6">
    <location>
        <begin position="34"/>
        <end position="51"/>
    </location>
</feature>
<feature type="transmembrane region" description="Helical" evidence="6">
    <location>
        <begin position="270"/>
        <end position="290"/>
    </location>
</feature>
<dbReference type="InterPro" id="IPR050638">
    <property type="entry name" value="AA-Vitamin_Transporters"/>
</dbReference>
<dbReference type="SUPFAM" id="SSF103481">
    <property type="entry name" value="Multidrug resistance efflux transporter EmrE"/>
    <property type="match status" value="2"/>
</dbReference>
<dbReference type="PANTHER" id="PTHR32322:SF9">
    <property type="entry name" value="AMINO-ACID METABOLITE EFFLUX PUMP-RELATED"/>
    <property type="match status" value="1"/>
</dbReference>
<keyword evidence="5 6" id="KW-0472">Membrane</keyword>
<keyword evidence="3 6" id="KW-0812">Transmembrane</keyword>
<feature type="transmembrane region" description="Helical" evidence="6">
    <location>
        <begin position="214"/>
        <end position="234"/>
    </location>
</feature>
<dbReference type="Gene3D" id="1.10.3730.20">
    <property type="match status" value="1"/>
</dbReference>
<evidence type="ECO:0000313" key="9">
    <source>
        <dbReference type="Proteomes" id="UP001501690"/>
    </source>
</evidence>
<comment type="similarity">
    <text evidence="2">Belongs to the EamA transporter family.</text>
</comment>
<name>A0ABN2HY10_9MICO</name>
<dbReference type="Pfam" id="PF00892">
    <property type="entry name" value="EamA"/>
    <property type="match status" value="2"/>
</dbReference>
<evidence type="ECO:0000259" key="7">
    <source>
        <dbReference type="Pfam" id="PF00892"/>
    </source>
</evidence>
<evidence type="ECO:0000256" key="5">
    <source>
        <dbReference type="ARBA" id="ARBA00023136"/>
    </source>
</evidence>
<evidence type="ECO:0000256" key="2">
    <source>
        <dbReference type="ARBA" id="ARBA00007362"/>
    </source>
</evidence>
<feature type="transmembrane region" description="Helical" evidence="6">
    <location>
        <begin position="119"/>
        <end position="139"/>
    </location>
</feature>
<organism evidence="8 9">
    <name type="scientific">Microbacterium sediminicola</name>
    <dbReference type="NCBI Taxonomy" id="415210"/>
    <lineage>
        <taxon>Bacteria</taxon>
        <taxon>Bacillati</taxon>
        <taxon>Actinomycetota</taxon>
        <taxon>Actinomycetes</taxon>
        <taxon>Micrococcales</taxon>
        <taxon>Microbacteriaceae</taxon>
        <taxon>Microbacterium</taxon>
    </lineage>
</organism>
<dbReference type="Proteomes" id="UP001501690">
    <property type="component" value="Unassembled WGS sequence"/>
</dbReference>
<evidence type="ECO:0000256" key="3">
    <source>
        <dbReference type="ARBA" id="ARBA00022692"/>
    </source>
</evidence>
<evidence type="ECO:0000313" key="8">
    <source>
        <dbReference type="EMBL" id="GAA1695087.1"/>
    </source>
</evidence>
<feature type="domain" description="EamA" evidence="7">
    <location>
        <begin position="154"/>
        <end position="288"/>
    </location>
</feature>
<feature type="transmembrane region" description="Helical" evidence="6">
    <location>
        <begin position="151"/>
        <end position="171"/>
    </location>
</feature>
<dbReference type="PANTHER" id="PTHR32322">
    <property type="entry name" value="INNER MEMBRANE TRANSPORTER"/>
    <property type="match status" value="1"/>
</dbReference>
<feature type="transmembrane region" description="Helical" evidence="6">
    <location>
        <begin position="183"/>
        <end position="208"/>
    </location>
</feature>
<feature type="transmembrane region" description="Helical" evidence="6">
    <location>
        <begin position="91"/>
        <end position="112"/>
    </location>
</feature>
<dbReference type="InterPro" id="IPR000620">
    <property type="entry name" value="EamA_dom"/>
</dbReference>
<feature type="transmembrane region" description="Helical" evidence="6">
    <location>
        <begin position="7"/>
        <end position="28"/>
    </location>
</feature>
<sequence>MPVPVVFGALALVWGASFLFMKLAVIGLSPAQVALGRIILGALTLAAIMAFTRRHWPRERALWLHMVVVAIFFCVAPFLLFAWAAEQLPSGLSAILNATTPLWTTLVAVVALRGERMTLWRAVGVLIGAVGVAVVIGIGDVLTSAEFAASLPAQLACLGATASYGIALGWMRRFVTGRYRHDPVTLAATQMAVAGVIALLLVPFIALTPVAPDVASVLSLLALGCLGTGVVYVWNMRVIAAWGAVGASTVTYVIPVVGVALGILVLGESFALHELVGALIVVGGVVLVQWKR</sequence>
<comment type="subcellular location">
    <subcellularLocation>
        <location evidence="1">Membrane</location>
        <topology evidence="1">Multi-pass membrane protein</topology>
    </subcellularLocation>
</comment>
<protein>
    <submittedName>
        <fullName evidence="8">DMT family transporter</fullName>
    </submittedName>
</protein>
<gene>
    <name evidence="8" type="ORF">GCM10009808_10310</name>
</gene>
<feature type="transmembrane region" description="Helical" evidence="6">
    <location>
        <begin position="63"/>
        <end position="85"/>
    </location>
</feature>
<keyword evidence="4 6" id="KW-1133">Transmembrane helix</keyword>
<reference evidence="8 9" key="1">
    <citation type="journal article" date="2019" name="Int. J. Syst. Evol. Microbiol.">
        <title>The Global Catalogue of Microorganisms (GCM) 10K type strain sequencing project: providing services to taxonomists for standard genome sequencing and annotation.</title>
        <authorList>
            <consortium name="The Broad Institute Genomics Platform"/>
            <consortium name="The Broad Institute Genome Sequencing Center for Infectious Disease"/>
            <person name="Wu L."/>
            <person name="Ma J."/>
        </authorList>
    </citation>
    <scope>NUCLEOTIDE SEQUENCE [LARGE SCALE GENOMIC DNA]</scope>
    <source>
        <strain evidence="8 9">JCM 15577</strain>
    </source>
</reference>
<feature type="domain" description="EamA" evidence="7">
    <location>
        <begin position="10"/>
        <end position="136"/>
    </location>
</feature>
<comment type="caution">
    <text evidence="8">The sequence shown here is derived from an EMBL/GenBank/DDBJ whole genome shotgun (WGS) entry which is preliminary data.</text>
</comment>